<evidence type="ECO:0000313" key="7">
    <source>
        <dbReference type="EMBL" id="OQE48552.1"/>
    </source>
</evidence>
<evidence type="ECO:0000256" key="1">
    <source>
        <dbReference type="ARBA" id="ARBA00022723"/>
    </source>
</evidence>
<sequence length="212" mass="24360">QSQSRSQYQSESQFGSVPDLLSPQSHIIPLAPDTLTRIKPDRINEFIICTPEMTKEFVDWWLKTGYGRSKQNLNWDTSPTKRRADCWKGFQQVANTKDGKPGVMCKRCRTVLAHPATNHTGTSTMQKHLDGPRCRQRVPKQALQGTSSIHQLLSDAEQKLLDLITISHLLFLFIEHQEFHDLISYARLAPTLPNIPSRKVIRERLREFVKES</sequence>
<keyword evidence="2 4" id="KW-0863">Zinc-finger</keyword>
<evidence type="ECO:0000313" key="8">
    <source>
        <dbReference type="EMBL" id="OQE51341.1"/>
    </source>
</evidence>
<reference evidence="9" key="2">
    <citation type="journal article" date="2017" name="Nat. Microbiol.">
        <title>Global analysis of biosynthetic gene clusters reveals vast potential of secondary metabolite production in Penicillium species.</title>
        <authorList>
            <person name="Nielsen J.C."/>
            <person name="Grijseels S."/>
            <person name="Prigent S."/>
            <person name="Ji B."/>
            <person name="Dainat J."/>
            <person name="Nielsen K.F."/>
            <person name="Frisvad J.C."/>
            <person name="Workman M."/>
            <person name="Nielsen J."/>
        </authorList>
    </citation>
    <scope>NUCLEOTIDE SEQUENCE [LARGE SCALE GENOMIC DNA]</scope>
    <source>
        <strain evidence="9">IBT 13039</strain>
    </source>
</reference>
<comment type="caution">
    <text evidence="7">The sequence shown here is derived from an EMBL/GenBank/DDBJ whole genome shotgun (WGS) entry which is preliminary data.</text>
</comment>
<reference evidence="7" key="1">
    <citation type="submission" date="2016-10" db="EMBL/GenBank/DDBJ databases">
        <title>Uncovering the secondary metabolism of Penicillium species provides insights into the evolution of 6-MSA pathways.</title>
        <authorList>
            <person name="Nielsen J.C."/>
            <person name="Nielsen J."/>
        </authorList>
    </citation>
    <scope>NUCLEOTIDE SEQUENCE [LARGE SCALE GENOMIC DNA]</scope>
    <source>
        <strain evidence="7">IBT 13039</strain>
    </source>
</reference>
<dbReference type="AlphaFoldDB" id="A0A1V6VD07"/>
<dbReference type="PROSITE" id="PS50808">
    <property type="entry name" value="ZF_BED"/>
    <property type="match status" value="1"/>
</dbReference>
<dbReference type="InterPro" id="IPR003656">
    <property type="entry name" value="Znf_BED"/>
</dbReference>
<evidence type="ECO:0000313" key="9">
    <source>
        <dbReference type="Proteomes" id="UP000191691"/>
    </source>
</evidence>
<dbReference type="GO" id="GO:0003677">
    <property type="term" value="F:DNA binding"/>
    <property type="evidence" value="ECO:0007669"/>
    <property type="project" value="InterPro"/>
</dbReference>
<dbReference type="GO" id="GO:0008270">
    <property type="term" value="F:zinc ion binding"/>
    <property type="evidence" value="ECO:0007669"/>
    <property type="project" value="UniProtKB-KW"/>
</dbReference>
<organism evidence="7 9">
    <name type="scientific">Penicillium nalgiovense</name>
    <dbReference type="NCBI Taxonomy" id="60175"/>
    <lineage>
        <taxon>Eukaryota</taxon>
        <taxon>Fungi</taxon>
        <taxon>Dikarya</taxon>
        <taxon>Ascomycota</taxon>
        <taxon>Pezizomycotina</taxon>
        <taxon>Eurotiomycetes</taxon>
        <taxon>Eurotiomycetidae</taxon>
        <taxon>Eurotiales</taxon>
        <taxon>Aspergillaceae</taxon>
        <taxon>Penicillium</taxon>
    </lineage>
</organism>
<evidence type="ECO:0000256" key="4">
    <source>
        <dbReference type="PROSITE-ProRule" id="PRU00027"/>
    </source>
</evidence>
<evidence type="ECO:0000259" key="6">
    <source>
        <dbReference type="PROSITE" id="PS50808"/>
    </source>
</evidence>
<accession>A0A1V6VD07</accession>
<evidence type="ECO:0000256" key="3">
    <source>
        <dbReference type="ARBA" id="ARBA00022833"/>
    </source>
</evidence>
<dbReference type="EMBL" id="MOOB01000512">
    <property type="protein sequence ID" value="OQE51341.1"/>
    <property type="molecule type" value="Genomic_DNA"/>
</dbReference>
<keyword evidence="3" id="KW-0862">Zinc</keyword>
<dbReference type="EMBL" id="MOOB01000560">
    <property type="protein sequence ID" value="OQE48552.1"/>
    <property type="molecule type" value="Genomic_DNA"/>
</dbReference>
<proteinExistence type="predicted"/>
<evidence type="ECO:0000256" key="2">
    <source>
        <dbReference type="ARBA" id="ARBA00022771"/>
    </source>
</evidence>
<name>A0A1V6VD07_PENNA</name>
<feature type="non-terminal residue" evidence="7">
    <location>
        <position position="212"/>
    </location>
</feature>
<protein>
    <recommendedName>
        <fullName evidence="6">BED-type domain-containing protein</fullName>
    </recommendedName>
</protein>
<feature type="non-terminal residue" evidence="7">
    <location>
        <position position="1"/>
    </location>
</feature>
<dbReference type="Proteomes" id="UP000191691">
    <property type="component" value="Unassembled WGS sequence"/>
</dbReference>
<feature type="region of interest" description="Disordered" evidence="5">
    <location>
        <begin position="1"/>
        <end position="20"/>
    </location>
</feature>
<gene>
    <name evidence="8" type="ORF">PENNAL_c0512G06972</name>
    <name evidence="7" type="ORF">PENNAL_c0560G06160</name>
</gene>
<keyword evidence="1" id="KW-0479">Metal-binding</keyword>
<keyword evidence="9" id="KW-1185">Reference proteome</keyword>
<evidence type="ECO:0000256" key="5">
    <source>
        <dbReference type="SAM" id="MobiDB-lite"/>
    </source>
</evidence>
<dbReference type="SMART" id="SM00614">
    <property type="entry name" value="ZnF_BED"/>
    <property type="match status" value="1"/>
</dbReference>
<feature type="compositionally biased region" description="Low complexity" evidence="5">
    <location>
        <begin position="1"/>
        <end position="13"/>
    </location>
</feature>
<feature type="domain" description="BED-type" evidence="6">
    <location>
        <begin position="81"/>
        <end position="142"/>
    </location>
</feature>